<proteinExistence type="predicted"/>
<evidence type="ECO:0000313" key="1">
    <source>
        <dbReference type="EMBL" id="MPM32963.1"/>
    </source>
</evidence>
<gene>
    <name evidence="1" type="ORF">SDC9_79530</name>
</gene>
<name>A0A644Z2K2_9ZZZZ</name>
<protein>
    <submittedName>
        <fullName evidence="1">Uncharacterized protein</fullName>
    </submittedName>
</protein>
<comment type="caution">
    <text evidence="1">The sequence shown here is derived from an EMBL/GenBank/DDBJ whole genome shotgun (WGS) entry which is preliminary data.</text>
</comment>
<organism evidence="1">
    <name type="scientific">bioreactor metagenome</name>
    <dbReference type="NCBI Taxonomy" id="1076179"/>
    <lineage>
        <taxon>unclassified sequences</taxon>
        <taxon>metagenomes</taxon>
        <taxon>ecological metagenomes</taxon>
    </lineage>
</organism>
<sequence>MGRFFLGFDPFSNVLHLRNKIQRCPVTIPHQYYIKRHPDNSACFFVISFYHLKSSNFAVNRTTNQFQVQFNVVSVGNILEFDTQYFFLGIANHIT</sequence>
<dbReference type="EMBL" id="VSSQ01006515">
    <property type="protein sequence ID" value="MPM32963.1"/>
    <property type="molecule type" value="Genomic_DNA"/>
</dbReference>
<dbReference type="AlphaFoldDB" id="A0A644Z2K2"/>
<accession>A0A644Z2K2</accession>
<reference evidence="1" key="1">
    <citation type="submission" date="2019-08" db="EMBL/GenBank/DDBJ databases">
        <authorList>
            <person name="Kucharzyk K."/>
            <person name="Murdoch R.W."/>
            <person name="Higgins S."/>
            <person name="Loffler F."/>
        </authorList>
    </citation>
    <scope>NUCLEOTIDE SEQUENCE</scope>
</reference>